<organism evidence="1 2">
    <name type="scientific">Paraburkholderia rhizosphaerae</name>
    <dbReference type="NCBI Taxonomy" id="480658"/>
    <lineage>
        <taxon>Bacteria</taxon>
        <taxon>Pseudomonadati</taxon>
        <taxon>Pseudomonadota</taxon>
        <taxon>Betaproteobacteria</taxon>
        <taxon>Burkholderiales</taxon>
        <taxon>Burkholderiaceae</taxon>
        <taxon>Paraburkholderia</taxon>
    </lineage>
</organism>
<dbReference type="RefSeq" id="WP_134195583.1">
    <property type="nucleotide sequence ID" value="NZ_JBHLUW010000032.1"/>
</dbReference>
<sequence>MKLSSVAPPRVAAVPSALHRPAACNKVLRVAVSPDHAARASIGLATAAVARERPTPSEQNPVAARGAIPISFALVKTRVEPP</sequence>
<name>A0A4R8LGG2_9BURK</name>
<dbReference type="EMBL" id="SORE01000022">
    <property type="protein sequence ID" value="TDY42213.1"/>
    <property type="molecule type" value="Genomic_DNA"/>
</dbReference>
<comment type="caution">
    <text evidence="1">The sequence shown here is derived from an EMBL/GenBank/DDBJ whole genome shotgun (WGS) entry which is preliminary data.</text>
</comment>
<evidence type="ECO:0000313" key="2">
    <source>
        <dbReference type="Proteomes" id="UP000295509"/>
    </source>
</evidence>
<accession>A0A4R8LGG2</accession>
<reference evidence="1 2" key="1">
    <citation type="submission" date="2019-03" db="EMBL/GenBank/DDBJ databases">
        <title>Genomic Encyclopedia of Type Strains, Phase III (KMG-III): the genomes of soil and plant-associated and newly described type strains.</title>
        <authorList>
            <person name="Whitman W."/>
        </authorList>
    </citation>
    <scope>NUCLEOTIDE SEQUENCE [LARGE SCALE GENOMIC DNA]</scope>
    <source>
        <strain evidence="1 2">LMG 29544</strain>
    </source>
</reference>
<dbReference type="AlphaFoldDB" id="A0A4R8LGG2"/>
<protein>
    <submittedName>
        <fullName evidence="1">Uncharacterized protein</fullName>
    </submittedName>
</protein>
<evidence type="ECO:0000313" key="1">
    <source>
        <dbReference type="EMBL" id="TDY42213.1"/>
    </source>
</evidence>
<keyword evidence="2" id="KW-1185">Reference proteome</keyword>
<dbReference type="Proteomes" id="UP000295509">
    <property type="component" value="Unassembled WGS sequence"/>
</dbReference>
<gene>
    <name evidence="1" type="ORF">BX592_12222</name>
</gene>
<proteinExistence type="predicted"/>